<feature type="transmembrane region" description="Helical" evidence="9">
    <location>
        <begin position="27"/>
        <end position="53"/>
    </location>
</feature>
<feature type="transmembrane region" description="Helical" evidence="9">
    <location>
        <begin position="65"/>
        <end position="84"/>
    </location>
</feature>
<evidence type="ECO:0000256" key="2">
    <source>
        <dbReference type="ARBA" id="ARBA00022448"/>
    </source>
</evidence>
<evidence type="ECO:0000259" key="10">
    <source>
        <dbReference type="Pfam" id="PF04290"/>
    </source>
</evidence>
<evidence type="ECO:0000256" key="4">
    <source>
        <dbReference type="ARBA" id="ARBA00022519"/>
    </source>
</evidence>
<evidence type="ECO:0000256" key="6">
    <source>
        <dbReference type="ARBA" id="ARBA00022989"/>
    </source>
</evidence>
<dbReference type="InterPro" id="IPR007387">
    <property type="entry name" value="TRAP_DctQ"/>
</dbReference>
<dbReference type="EMBL" id="QHHQ01000011">
    <property type="protein sequence ID" value="RAH96780.1"/>
    <property type="molecule type" value="Genomic_DNA"/>
</dbReference>
<gene>
    <name evidence="11" type="ORF">DLJ53_31450</name>
</gene>
<evidence type="ECO:0000256" key="7">
    <source>
        <dbReference type="ARBA" id="ARBA00023136"/>
    </source>
</evidence>
<proteinExistence type="inferred from homology"/>
<reference evidence="11 12" key="1">
    <citation type="submission" date="2018-05" db="EMBL/GenBank/DDBJ databases">
        <title>Acuticoccus sediminis sp. nov., isolated from deep-sea sediment of Indian Ocean.</title>
        <authorList>
            <person name="Liu X."/>
            <person name="Lai Q."/>
            <person name="Du Y."/>
            <person name="Sun F."/>
            <person name="Zhang X."/>
            <person name="Wang S."/>
            <person name="Shao Z."/>
        </authorList>
    </citation>
    <scope>NUCLEOTIDE SEQUENCE [LARGE SCALE GENOMIC DNA]</scope>
    <source>
        <strain evidence="11 12">PTG4-2</strain>
    </source>
</reference>
<dbReference type="PANTHER" id="PTHR35011:SF2">
    <property type="entry name" value="2,3-DIKETO-L-GULONATE TRAP TRANSPORTER SMALL PERMEASE PROTEIN YIAM"/>
    <property type="match status" value="1"/>
</dbReference>
<organism evidence="11 12">
    <name type="scientific">Acuticoccus sediminis</name>
    <dbReference type="NCBI Taxonomy" id="2184697"/>
    <lineage>
        <taxon>Bacteria</taxon>
        <taxon>Pseudomonadati</taxon>
        <taxon>Pseudomonadota</taxon>
        <taxon>Alphaproteobacteria</taxon>
        <taxon>Hyphomicrobiales</taxon>
        <taxon>Amorphaceae</taxon>
        <taxon>Acuticoccus</taxon>
    </lineage>
</organism>
<dbReference type="Pfam" id="PF04290">
    <property type="entry name" value="DctQ"/>
    <property type="match status" value="1"/>
</dbReference>
<evidence type="ECO:0000313" key="12">
    <source>
        <dbReference type="Proteomes" id="UP000249590"/>
    </source>
</evidence>
<dbReference type="AlphaFoldDB" id="A0A8B2NPR1"/>
<dbReference type="PANTHER" id="PTHR35011">
    <property type="entry name" value="2,3-DIKETO-L-GULONATE TRAP TRANSPORTER SMALL PERMEASE PROTEIN YIAM"/>
    <property type="match status" value="1"/>
</dbReference>
<feature type="transmembrane region" description="Helical" evidence="9">
    <location>
        <begin position="105"/>
        <end position="123"/>
    </location>
</feature>
<keyword evidence="6 9" id="KW-1133">Transmembrane helix</keyword>
<evidence type="ECO:0000256" key="5">
    <source>
        <dbReference type="ARBA" id="ARBA00022692"/>
    </source>
</evidence>
<keyword evidence="12" id="KW-1185">Reference proteome</keyword>
<evidence type="ECO:0000256" key="9">
    <source>
        <dbReference type="RuleBase" id="RU369079"/>
    </source>
</evidence>
<dbReference type="GO" id="GO:0015740">
    <property type="term" value="P:C4-dicarboxylate transport"/>
    <property type="evidence" value="ECO:0007669"/>
    <property type="project" value="TreeGrafter"/>
</dbReference>
<dbReference type="Proteomes" id="UP000249590">
    <property type="component" value="Unassembled WGS sequence"/>
</dbReference>
<dbReference type="OrthoDB" id="7862335at2"/>
<comment type="caution">
    <text evidence="11">The sequence shown here is derived from an EMBL/GenBank/DDBJ whole genome shotgun (WGS) entry which is preliminary data.</text>
</comment>
<comment type="similarity">
    <text evidence="8 9">Belongs to the TRAP transporter small permease family.</text>
</comment>
<dbReference type="InterPro" id="IPR055348">
    <property type="entry name" value="DctQ"/>
</dbReference>
<keyword evidence="2 9" id="KW-0813">Transport</keyword>
<sequence>MSDTVAAAPLRGLPTPFRQIEAALSTVLRVVAVFLICLSTALAFASVVLRYLFGTSYGMVEEVCRFSIVYAVLLYFGPLIMRNAHLAMTVVTDLLPRRLNRTVDIVQTLLLAALLVWLMRSAWTWEAGLYSMGLLTMSGEMQAWVPSAALPVGIALALVFTLLRLIALAVGTPLPHATEAAE</sequence>
<comment type="function">
    <text evidence="9">Part of the tripartite ATP-independent periplasmic (TRAP) transport system.</text>
</comment>
<dbReference type="GO" id="GO:0022857">
    <property type="term" value="F:transmembrane transporter activity"/>
    <property type="evidence" value="ECO:0007669"/>
    <property type="project" value="UniProtKB-UniRule"/>
</dbReference>
<dbReference type="GO" id="GO:0005886">
    <property type="term" value="C:plasma membrane"/>
    <property type="evidence" value="ECO:0007669"/>
    <property type="project" value="UniProtKB-SubCell"/>
</dbReference>
<accession>A0A8B2NPR1</accession>
<name>A0A8B2NPR1_9HYPH</name>
<comment type="subcellular location">
    <subcellularLocation>
        <location evidence="1 9">Cell inner membrane</location>
        <topology evidence="1 9">Multi-pass membrane protein</topology>
    </subcellularLocation>
</comment>
<evidence type="ECO:0000313" key="11">
    <source>
        <dbReference type="EMBL" id="RAH96780.1"/>
    </source>
</evidence>
<keyword evidence="5 9" id="KW-0812">Transmembrane</keyword>
<feature type="domain" description="Tripartite ATP-independent periplasmic transporters DctQ component" evidence="10">
    <location>
        <begin position="41"/>
        <end position="168"/>
    </location>
</feature>
<evidence type="ECO:0000256" key="1">
    <source>
        <dbReference type="ARBA" id="ARBA00004429"/>
    </source>
</evidence>
<keyword evidence="7 9" id="KW-0472">Membrane</keyword>
<feature type="transmembrane region" description="Helical" evidence="9">
    <location>
        <begin position="143"/>
        <end position="166"/>
    </location>
</feature>
<keyword evidence="3" id="KW-1003">Cell membrane</keyword>
<evidence type="ECO:0000256" key="3">
    <source>
        <dbReference type="ARBA" id="ARBA00022475"/>
    </source>
</evidence>
<dbReference type="RefSeq" id="WP_111352302.1">
    <property type="nucleotide sequence ID" value="NZ_JAIWKD010000011.1"/>
</dbReference>
<evidence type="ECO:0000256" key="8">
    <source>
        <dbReference type="ARBA" id="ARBA00038436"/>
    </source>
</evidence>
<comment type="subunit">
    <text evidence="9">The complex comprises the extracytoplasmic solute receptor protein and the two transmembrane proteins.</text>
</comment>
<keyword evidence="4 9" id="KW-0997">Cell inner membrane</keyword>
<protein>
    <recommendedName>
        <fullName evidence="9">TRAP transporter small permease protein</fullName>
    </recommendedName>
</protein>